<dbReference type="EMBL" id="BMAC01000087">
    <property type="protein sequence ID" value="GFP84494.1"/>
    <property type="molecule type" value="Genomic_DNA"/>
</dbReference>
<dbReference type="PANTHER" id="PTHR10804:SF11">
    <property type="entry name" value="PROLIFERATION-ASSOCIATED PROTEIN 2G4"/>
    <property type="match status" value="1"/>
</dbReference>
<dbReference type="InterPro" id="IPR036005">
    <property type="entry name" value="Creatinase/aminopeptidase-like"/>
</dbReference>
<organism evidence="3 4">
    <name type="scientific">Phtheirospermum japonicum</name>
    <dbReference type="NCBI Taxonomy" id="374723"/>
    <lineage>
        <taxon>Eukaryota</taxon>
        <taxon>Viridiplantae</taxon>
        <taxon>Streptophyta</taxon>
        <taxon>Embryophyta</taxon>
        <taxon>Tracheophyta</taxon>
        <taxon>Spermatophyta</taxon>
        <taxon>Magnoliopsida</taxon>
        <taxon>eudicotyledons</taxon>
        <taxon>Gunneridae</taxon>
        <taxon>Pentapetalae</taxon>
        <taxon>asterids</taxon>
        <taxon>lamiids</taxon>
        <taxon>Lamiales</taxon>
        <taxon>Orobanchaceae</taxon>
        <taxon>Orobanchaceae incertae sedis</taxon>
        <taxon>Phtheirospermum</taxon>
    </lineage>
</organism>
<keyword evidence="2" id="KW-0812">Transmembrane</keyword>
<dbReference type="Proteomes" id="UP000653305">
    <property type="component" value="Unassembled WGS sequence"/>
</dbReference>
<protein>
    <submittedName>
        <fullName evidence="3">Proliferation-associated protein 2g4</fullName>
    </submittedName>
</protein>
<gene>
    <name evidence="3" type="ORF">PHJA_000593300</name>
</gene>
<dbReference type="OrthoDB" id="1708160at2759"/>
<evidence type="ECO:0000256" key="1">
    <source>
        <dbReference type="ARBA" id="ARBA00007319"/>
    </source>
</evidence>
<reference evidence="3" key="1">
    <citation type="submission" date="2020-07" db="EMBL/GenBank/DDBJ databases">
        <title>Ethylene signaling mediates host invasion by parasitic plants.</title>
        <authorList>
            <person name="Yoshida S."/>
        </authorList>
    </citation>
    <scope>NUCLEOTIDE SEQUENCE</scope>
    <source>
        <strain evidence="3">Okayama</strain>
    </source>
</reference>
<evidence type="ECO:0000313" key="4">
    <source>
        <dbReference type="Proteomes" id="UP000653305"/>
    </source>
</evidence>
<dbReference type="AlphaFoldDB" id="A0A830BIE6"/>
<evidence type="ECO:0000256" key="2">
    <source>
        <dbReference type="SAM" id="Phobius"/>
    </source>
</evidence>
<dbReference type="InterPro" id="IPR047113">
    <property type="entry name" value="PA2G4/ARX1"/>
</dbReference>
<dbReference type="PANTHER" id="PTHR10804">
    <property type="entry name" value="PROTEASE FAMILY M24 METHIONYL AMINOPEPTIDASE, AMINOPEPTIDASE P"/>
    <property type="match status" value="1"/>
</dbReference>
<comment type="caution">
    <text evidence="3">The sequence shown here is derived from an EMBL/GenBank/DDBJ whole genome shotgun (WGS) entry which is preliminary data.</text>
</comment>
<accession>A0A830BIE6</accession>
<sequence length="192" mass="21482">MAEKVATFVNRGTSPNRQQAAILRCRHEACMPYLGLISVVILIILLSQNKKLPENVDQNKDVTEAIQKVVAAYDCKIVEGVLSHQMKQFVINGNKVVLSVPVLKQKLMKQNLRRMRFTPSTLLQGSSREALGLVECVNHELLQPYPEQATKEAAALAAKKDHEAAFANCSGMLKMHRGLLQQLLKLLQSQRR</sequence>
<evidence type="ECO:0000313" key="3">
    <source>
        <dbReference type="EMBL" id="GFP84494.1"/>
    </source>
</evidence>
<dbReference type="Gene3D" id="3.90.230.10">
    <property type="entry name" value="Creatinase/methionine aminopeptidase superfamily"/>
    <property type="match status" value="1"/>
</dbReference>
<dbReference type="SUPFAM" id="SSF55920">
    <property type="entry name" value="Creatinase/aminopeptidase"/>
    <property type="match status" value="1"/>
</dbReference>
<keyword evidence="2" id="KW-1133">Transmembrane helix</keyword>
<proteinExistence type="inferred from homology"/>
<comment type="similarity">
    <text evidence="1">Belongs to the peptidase M24 family.</text>
</comment>
<feature type="transmembrane region" description="Helical" evidence="2">
    <location>
        <begin position="30"/>
        <end position="47"/>
    </location>
</feature>
<keyword evidence="4" id="KW-1185">Reference proteome</keyword>
<name>A0A830BIE6_9LAMI</name>
<keyword evidence="2" id="KW-0472">Membrane</keyword>